<feature type="compositionally biased region" description="Polar residues" evidence="1">
    <location>
        <begin position="1"/>
        <end position="10"/>
    </location>
</feature>
<dbReference type="STRING" id="457427.SSOG_01623"/>
<dbReference type="HOGENOM" id="CLU_039936_0_0_11"/>
<organism evidence="2 3">
    <name type="scientific">Streptomyces himastatinicus ATCC 53653</name>
    <dbReference type="NCBI Taxonomy" id="457427"/>
    <lineage>
        <taxon>Bacteria</taxon>
        <taxon>Bacillati</taxon>
        <taxon>Actinomycetota</taxon>
        <taxon>Actinomycetes</taxon>
        <taxon>Kitasatosporales</taxon>
        <taxon>Streptomycetaceae</taxon>
        <taxon>Streptomyces</taxon>
        <taxon>Streptomyces violaceusniger group</taxon>
    </lineage>
</organism>
<name>D9WQT4_9ACTN</name>
<dbReference type="EMBL" id="GG657754">
    <property type="protein sequence ID" value="EFL21911.1"/>
    <property type="molecule type" value="Genomic_DNA"/>
</dbReference>
<reference evidence="2 3" key="1">
    <citation type="submission" date="2009-02" db="EMBL/GenBank/DDBJ databases">
        <title>Annotation of Streptomyces hygroscopicus strain ATCC 53653.</title>
        <authorList>
            <consortium name="The Broad Institute Genome Sequencing Platform"/>
            <consortium name="Broad Institute Microbial Sequencing Center"/>
            <person name="Fischbach M."/>
            <person name="Godfrey P."/>
            <person name="Ward D."/>
            <person name="Young S."/>
            <person name="Zeng Q."/>
            <person name="Koehrsen M."/>
            <person name="Alvarado L."/>
            <person name="Berlin A.M."/>
            <person name="Bochicchio J."/>
            <person name="Borenstein D."/>
            <person name="Chapman S.B."/>
            <person name="Chen Z."/>
            <person name="Engels R."/>
            <person name="Freedman E."/>
            <person name="Gellesch M."/>
            <person name="Goldberg J."/>
            <person name="Griggs A."/>
            <person name="Gujja S."/>
            <person name="Heilman E.R."/>
            <person name="Heiman D.I."/>
            <person name="Hepburn T.A."/>
            <person name="Howarth C."/>
            <person name="Jen D."/>
            <person name="Larson L."/>
            <person name="Lewis B."/>
            <person name="Mehta T."/>
            <person name="Park D."/>
            <person name="Pearson M."/>
            <person name="Richards J."/>
            <person name="Roberts A."/>
            <person name="Saif S."/>
            <person name="Shea T.D."/>
            <person name="Shenoy N."/>
            <person name="Sisk P."/>
            <person name="Stolte C."/>
            <person name="Sykes S.N."/>
            <person name="Thomson T."/>
            <person name="Walk T."/>
            <person name="White J."/>
            <person name="Yandava C."/>
            <person name="Straight P."/>
            <person name="Clardy J."/>
            <person name="Hung D."/>
            <person name="Kolter R."/>
            <person name="Mekalanos J."/>
            <person name="Walker S."/>
            <person name="Walsh C.T."/>
            <person name="Wieland-Brown L.C."/>
            <person name="Haas B."/>
            <person name="Nusbaum C."/>
            <person name="Birren B."/>
        </authorList>
    </citation>
    <scope>NUCLEOTIDE SEQUENCE [LARGE SCALE GENOMIC DNA]</scope>
    <source>
        <strain evidence="2 3">ATCC 53653</strain>
    </source>
</reference>
<evidence type="ECO:0000313" key="2">
    <source>
        <dbReference type="EMBL" id="EFL21911.1"/>
    </source>
</evidence>
<dbReference type="Proteomes" id="UP000003963">
    <property type="component" value="Unassembled WGS sequence"/>
</dbReference>
<dbReference type="AlphaFoldDB" id="D9WQT4"/>
<protein>
    <submittedName>
        <fullName evidence="2">Uncharacterized protein</fullName>
    </submittedName>
</protein>
<evidence type="ECO:0000256" key="1">
    <source>
        <dbReference type="SAM" id="MobiDB-lite"/>
    </source>
</evidence>
<sequence>MNPRRTSVTASAYGAVPRGSPTATTRTGCACPPRRHGCTWSPRADPSASAFCSTPSRPRPGKRRPTRTYAPASPAGRCGGERPTTSDPAAGKTGRPEVDWTPGRPARPSVQGASIGTQPVEAPPRPLPVTAHPPHHSAFLPINGGENRVTTYPVSPNTVLANALKHAEDVLTPRVLDVAPDRIVFVVGTQINGAPHIGTSLVQSLTFAVAARIRDKFGVPTEVRFGALDNAPYAIVTDQKSGHRYQQSYAHALGEQGVVEQVDKLYRPLFAALSERLHVPYSVETYSQQQAGEHFRRTWLLALPRMDAARWWLAPSSGVAHLRVPCPRPACGWAEKHAERTHVRHVSAERATVSAVCMHHGEYEVTIDPDGGGYLDLATLYRNLIKELAVTSRRGALYVMVKGGDWVFGSQLVDGALQALGLTCGQLPARLFCPMILSDTGAKLSKSLIREGRATLPEGAAPWMLDTRDWPGSLPEYIDKLLNTAEVVLSDPRHFFRSYSAGELGRMMTSPAARSVPAP</sequence>
<accession>D9WQT4</accession>
<feature type="region of interest" description="Disordered" evidence="1">
    <location>
        <begin position="1"/>
        <end position="118"/>
    </location>
</feature>
<proteinExistence type="predicted"/>
<evidence type="ECO:0000313" key="3">
    <source>
        <dbReference type="Proteomes" id="UP000003963"/>
    </source>
</evidence>
<gene>
    <name evidence="2" type="ORF">SSOG_01623</name>
</gene>
<keyword evidence="3" id="KW-1185">Reference proteome</keyword>